<feature type="region of interest" description="Disordered" evidence="1">
    <location>
        <begin position="453"/>
        <end position="486"/>
    </location>
</feature>
<feature type="region of interest" description="Disordered" evidence="1">
    <location>
        <begin position="28"/>
        <end position="68"/>
    </location>
</feature>
<dbReference type="RefSeq" id="XP_020720208.2">
    <property type="nucleotide sequence ID" value="XM_020864549.2"/>
</dbReference>
<feature type="signal peptide" evidence="2">
    <location>
        <begin position="1"/>
        <end position="24"/>
    </location>
</feature>
<keyword evidence="2" id="KW-0732">Signal</keyword>
<sequence length="744" mass="82641">MKILVIHIPMVLLIIGFCSSNVAGKPLTSEADDDQEYESTASSPLEDIDDAVSKKSDSKDEENQSDDLPILPPIILLDFGNDTEDGNVTSEEKSKRTVNSGLGYGLNTNSIQMRKYNYYFPAGKSGTTVSIEESISPFLPKTIIERVQPSNQKGHFSTQQNSFATSFSEINSQSQANLRYLNFHRTMKPESVFGLRTKPQKAAASSSSESHRNFFTTSKPPVSSFAIQNSGYRNNNLPTTTQSPLPVGVTETLKYVTPGAANFASSQSDSFNYVTVDPFSHNGNAQTYTSQKQNIQSNINSHSFGSVSQNIGSSTIAPLNYDPHFPMVGSPHSNSPKYTMENGIRYENKVFWKYPDGRVSDVPPSTYVEYSHPLGQQPTKTQEPYSIYENSSTENNILSQGPVQFPTVSEQTGREPNPFVSAESLSASLPLQQVYRLGYQNLVSQRQNVNLGQQRQPNGNLANTYSFPPVSSTSREKMKPSLTRPKINYSSRNQQTLSRYMVNSPNPEYTTEPTINGTTPVNSFFSSSTVHSSRTTPKYNPKIQNYLDTILAENRESQKQSFSNNDLNDYSNLQYSDLLNYNPSISEYIRNPSSILNVRPTFVQAGNSLIPVIILRVDGASPIQTKDTQNINLKALLQQYLLQYAKSIQQLAQPSTYNLGSESFSKHSTIGTNKSPVLDLIRLTQDDAQSPTYSSNSYVGKSSYEASNLDDSNSRYVQGSSGRQKTKSVQILEDPRYTNYKVNN</sequence>
<dbReference type="AlphaFoldDB" id="A0A9B7CWP7"/>
<dbReference type="Proteomes" id="UP000835206">
    <property type="component" value="Chromosome 9"/>
</dbReference>
<protein>
    <submittedName>
        <fullName evidence="4">Uncharacterized protein LOC105666080</fullName>
    </submittedName>
</protein>
<evidence type="ECO:0000256" key="1">
    <source>
        <dbReference type="SAM" id="MobiDB-lite"/>
    </source>
</evidence>
<dbReference type="KEGG" id="bter:105666080"/>
<evidence type="ECO:0000313" key="4">
    <source>
        <dbReference type="RefSeq" id="XP_020720208.2"/>
    </source>
</evidence>
<evidence type="ECO:0000256" key="2">
    <source>
        <dbReference type="SAM" id="SignalP"/>
    </source>
</evidence>
<name>A0A9B7CWP7_BOMTE</name>
<feature type="compositionally biased region" description="Basic and acidic residues" evidence="1">
    <location>
        <begin position="51"/>
        <end position="62"/>
    </location>
</feature>
<dbReference type="GeneID" id="105666080"/>
<evidence type="ECO:0000313" key="3">
    <source>
        <dbReference type="Proteomes" id="UP000835206"/>
    </source>
</evidence>
<accession>A0A9B7CWP7</accession>
<gene>
    <name evidence="4" type="primary">LOC105666080</name>
</gene>
<organism evidence="3 4">
    <name type="scientific">Bombus terrestris</name>
    <name type="common">Buff-tailed bumblebee</name>
    <name type="synonym">Apis terrestris</name>
    <dbReference type="NCBI Taxonomy" id="30195"/>
    <lineage>
        <taxon>Eukaryota</taxon>
        <taxon>Metazoa</taxon>
        <taxon>Ecdysozoa</taxon>
        <taxon>Arthropoda</taxon>
        <taxon>Hexapoda</taxon>
        <taxon>Insecta</taxon>
        <taxon>Pterygota</taxon>
        <taxon>Neoptera</taxon>
        <taxon>Endopterygota</taxon>
        <taxon>Hymenoptera</taxon>
        <taxon>Apocrita</taxon>
        <taxon>Aculeata</taxon>
        <taxon>Apoidea</taxon>
        <taxon>Anthophila</taxon>
        <taxon>Apidae</taxon>
        <taxon>Bombus</taxon>
        <taxon>Bombus</taxon>
    </lineage>
</organism>
<reference evidence="4" key="1">
    <citation type="submission" date="2025-08" db="UniProtKB">
        <authorList>
            <consortium name="RefSeq"/>
        </authorList>
    </citation>
    <scope>IDENTIFICATION</scope>
</reference>
<dbReference type="OrthoDB" id="7692612at2759"/>
<keyword evidence="3" id="KW-1185">Reference proteome</keyword>
<feature type="compositionally biased region" description="Polar residues" evidence="1">
    <location>
        <begin position="453"/>
        <end position="473"/>
    </location>
</feature>
<proteinExistence type="predicted"/>
<feature type="chain" id="PRO_5038453404" evidence="2">
    <location>
        <begin position="25"/>
        <end position="744"/>
    </location>
</feature>
<feature type="region of interest" description="Disordered" evidence="1">
    <location>
        <begin position="688"/>
        <end position="727"/>
    </location>
</feature>